<dbReference type="GO" id="GO:0009308">
    <property type="term" value="P:amine metabolic process"/>
    <property type="evidence" value="ECO:0007669"/>
    <property type="project" value="UniProtKB-UniRule"/>
</dbReference>
<dbReference type="InterPro" id="IPR036460">
    <property type="entry name" value="Cu_amine_oxidase_C_sf"/>
</dbReference>
<feature type="domain" description="Copper amine oxidase catalytic" evidence="9">
    <location>
        <begin position="333"/>
        <end position="738"/>
    </location>
</feature>
<feature type="modified residue" description="2',4',5'-topaquinone" evidence="6">
    <location>
        <position position="492"/>
    </location>
</feature>
<sequence length="786" mass="91404">MSSKEKKKASRQDKKLLWIRIGFLTVTFIALFLLSCVVILSVYRIRGELYVCDLGYPVNPRDKNKPGVFDSLTLKEYDSVTQYLFKKTNLSLVTFSEAFPNCSYIYMIDLLLPLKDAVLEHMDLGTRQPERTAHVVIVRGDRRVRRVEEYHVGPLQRPSYHIKVTNPSYTKSNIPYNFKPVDDVEYKFLYRILRETSEVLYPLLYESYGLSYHNCTKNVDCIIFHDISPRGIREGERQSWFGAYRDVEGFYLHPLGLEMQLDHSSRDVRDWYVYRIVYNGHFAYSPENLMERYIKGTIEKIQLPFLEEKETSYSSLWRRGDREMERPLKGPMLVEPDGHRYRVDGLHLTYMKWNMNLKMRSSSGLQIFDIRFNDERIIYELSFQEVAIFYSGYGPLADLVNTYGNSYMMGATSSELVPGVDCPETSTFLDSDHFVNSEKPFRAKNTICIFEDHASIPLRRHSSREVSGKFQSYGGLGNYKLIIRSISNIWNYDYIFDYIFYLNGALETKVSLSGYLHSAFPLYHEMRHGTLVHTNVVANIHQHLFHFKIDIDINGRINRYATTDFQRENTTRQWYSNAWKQQITHETNPRLTEYDANYKTKPGNQYDVIYNQYASSKFGSARSYRILNNNKANFLLKSSDITQGASWAKFPLAISQFQETEVMSTSIYNGNGPWHPVVDFERFLQNNDTIRDRDLVAWVTMGIDKIPHTEDVPTITTIGSQVSFYLLPFNFFTECPSISSNSAVHISADKKRKRVNVNTFGTPLTSSCIQKENKPSNFDGKTKPID</sequence>
<comment type="PTM">
    <text evidence="6 7">Topaquinone (TPQ) is generated by copper-dependent autoxidation of a specific tyrosyl residue.</text>
</comment>
<dbReference type="InterPro" id="IPR015798">
    <property type="entry name" value="Cu_amine_oxidase_C"/>
</dbReference>
<comment type="cofactor">
    <cofactor evidence="7">
        <name>Cu cation</name>
        <dbReference type="ChEBI" id="CHEBI:23378"/>
    </cofactor>
    <text evidence="7">Contains 1 topaquinone per subunit.</text>
</comment>
<dbReference type="InterPro" id="IPR015802">
    <property type="entry name" value="Cu_amine_oxidase_N3"/>
</dbReference>
<evidence type="ECO:0000256" key="5">
    <source>
        <dbReference type="ARBA" id="ARBA00023008"/>
    </source>
</evidence>
<evidence type="ECO:0000256" key="4">
    <source>
        <dbReference type="ARBA" id="ARBA00023002"/>
    </source>
</evidence>
<name>A0A6J8EZC9_MYTCO</name>
<keyword evidence="8" id="KW-0472">Membrane</keyword>
<comment type="similarity">
    <text evidence="1 7">Belongs to the copper/topaquinone oxidase family.</text>
</comment>
<evidence type="ECO:0000259" key="11">
    <source>
        <dbReference type="Pfam" id="PF02728"/>
    </source>
</evidence>
<dbReference type="Gene3D" id="3.10.450.40">
    <property type="match status" value="2"/>
</dbReference>
<evidence type="ECO:0000256" key="7">
    <source>
        <dbReference type="RuleBase" id="RU000672"/>
    </source>
</evidence>
<keyword evidence="13" id="KW-1185">Reference proteome</keyword>
<keyword evidence="5 7" id="KW-0186">Copper</keyword>
<evidence type="ECO:0000256" key="1">
    <source>
        <dbReference type="ARBA" id="ARBA00007983"/>
    </source>
</evidence>
<dbReference type="GO" id="GO:0008131">
    <property type="term" value="F:primary methylamine oxidase activity"/>
    <property type="evidence" value="ECO:0007669"/>
    <property type="project" value="InterPro"/>
</dbReference>
<dbReference type="Pfam" id="PF02728">
    <property type="entry name" value="Cu_amine_oxidN3"/>
    <property type="match status" value="1"/>
</dbReference>
<dbReference type="GO" id="GO:0048038">
    <property type="term" value="F:quinone binding"/>
    <property type="evidence" value="ECO:0007669"/>
    <property type="project" value="InterPro"/>
</dbReference>
<keyword evidence="8" id="KW-0812">Transmembrane</keyword>
<dbReference type="InterPro" id="IPR015800">
    <property type="entry name" value="Cu_amine_oxidase_N2"/>
</dbReference>
<dbReference type="EC" id="1.4.3.-" evidence="7"/>
<dbReference type="Pfam" id="PF02727">
    <property type="entry name" value="Cu_amine_oxidN2"/>
    <property type="match status" value="1"/>
</dbReference>
<evidence type="ECO:0000256" key="3">
    <source>
        <dbReference type="ARBA" id="ARBA00022772"/>
    </source>
</evidence>
<dbReference type="Gene3D" id="2.70.98.20">
    <property type="entry name" value="Copper amine oxidase, catalytic domain"/>
    <property type="match status" value="1"/>
</dbReference>
<dbReference type="OrthoDB" id="5379943at2759"/>
<dbReference type="PRINTS" id="PR00766">
    <property type="entry name" value="CUDAOXIDASE"/>
</dbReference>
<dbReference type="SUPFAM" id="SSF54416">
    <property type="entry name" value="Amine oxidase N-terminal region"/>
    <property type="match status" value="2"/>
</dbReference>
<evidence type="ECO:0000256" key="2">
    <source>
        <dbReference type="ARBA" id="ARBA00022723"/>
    </source>
</evidence>
<accession>A0A6J8EZC9</accession>
<dbReference type="GO" id="GO:0005507">
    <property type="term" value="F:copper ion binding"/>
    <property type="evidence" value="ECO:0007669"/>
    <property type="project" value="InterPro"/>
</dbReference>
<dbReference type="InterPro" id="IPR000269">
    <property type="entry name" value="Cu_amine_oxidase"/>
</dbReference>
<protein>
    <recommendedName>
        <fullName evidence="7">Amine oxidase</fullName>
        <ecNumber evidence="7">1.4.3.-</ecNumber>
    </recommendedName>
</protein>
<dbReference type="Pfam" id="PF01179">
    <property type="entry name" value="Cu_amine_oxid"/>
    <property type="match status" value="1"/>
</dbReference>
<evidence type="ECO:0000313" key="13">
    <source>
        <dbReference type="Proteomes" id="UP000507470"/>
    </source>
</evidence>
<evidence type="ECO:0000256" key="6">
    <source>
        <dbReference type="PIRSR" id="PIRSR600269-51"/>
    </source>
</evidence>
<dbReference type="GO" id="GO:0005886">
    <property type="term" value="C:plasma membrane"/>
    <property type="evidence" value="ECO:0007669"/>
    <property type="project" value="TreeGrafter"/>
</dbReference>
<dbReference type="InterPro" id="IPR016182">
    <property type="entry name" value="Cu_amine_oxidase_N-reg"/>
</dbReference>
<dbReference type="EMBL" id="CACVKT020010330">
    <property type="protein sequence ID" value="CAC5425840.1"/>
    <property type="molecule type" value="Genomic_DNA"/>
</dbReference>
<dbReference type="PANTHER" id="PTHR10638:SF20">
    <property type="entry name" value="AMINE OXIDASE"/>
    <property type="match status" value="1"/>
</dbReference>
<dbReference type="SUPFAM" id="SSF49998">
    <property type="entry name" value="Amine oxidase catalytic domain"/>
    <property type="match status" value="1"/>
</dbReference>
<reference evidence="12 13" key="1">
    <citation type="submission" date="2020-06" db="EMBL/GenBank/DDBJ databases">
        <authorList>
            <person name="Li R."/>
            <person name="Bekaert M."/>
        </authorList>
    </citation>
    <scope>NUCLEOTIDE SEQUENCE [LARGE SCALE GENOMIC DNA]</scope>
    <source>
        <strain evidence="13">wild</strain>
    </source>
</reference>
<feature type="domain" description="Copper amine oxidase N3-terminal" evidence="11">
    <location>
        <begin position="180"/>
        <end position="280"/>
    </location>
</feature>
<dbReference type="Proteomes" id="UP000507470">
    <property type="component" value="Unassembled WGS sequence"/>
</dbReference>
<evidence type="ECO:0000259" key="10">
    <source>
        <dbReference type="Pfam" id="PF02727"/>
    </source>
</evidence>
<proteinExistence type="inferred from homology"/>
<dbReference type="AlphaFoldDB" id="A0A6J8EZC9"/>
<evidence type="ECO:0000256" key="8">
    <source>
        <dbReference type="SAM" id="Phobius"/>
    </source>
</evidence>
<keyword evidence="4 7" id="KW-0560">Oxidoreductase</keyword>
<organism evidence="12 13">
    <name type="scientific">Mytilus coruscus</name>
    <name type="common">Sea mussel</name>
    <dbReference type="NCBI Taxonomy" id="42192"/>
    <lineage>
        <taxon>Eukaryota</taxon>
        <taxon>Metazoa</taxon>
        <taxon>Spiralia</taxon>
        <taxon>Lophotrochozoa</taxon>
        <taxon>Mollusca</taxon>
        <taxon>Bivalvia</taxon>
        <taxon>Autobranchia</taxon>
        <taxon>Pteriomorphia</taxon>
        <taxon>Mytilida</taxon>
        <taxon>Mytiloidea</taxon>
        <taxon>Mytilidae</taxon>
        <taxon>Mytilinae</taxon>
        <taxon>Mytilus</taxon>
    </lineage>
</organism>
<keyword evidence="8" id="KW-1133">Transmembrane helix</keyword>
<dbReference type="PANTHER" id="PTHR10638">
    <property type="entry name" value="COPPER AMINE OXIDASE"/>
    <property type="match status" value="1"/>
</dbReference>
<feature type="transmembrane region" description="Helical" evidence="8">
    <location>
        <begin position="21"/>
        <end position="43"/>
    </location>
</feature>
<gene>
    <name evidence="12" type="ORF">MCOR_57625</name>
</gene>
<feature type="domain" description="Copper amine oxidase N2-terminal" evidence="10">
    <location>
        <begin position="76"/>
        <end position="160"/>
    </location>
</feature>
<evidence type="ECO:0000259" key="9">
    <source>
        <dbReference type="Pfam" id="PF01179"/>
    </source>
</evidence>
<keyword evidence="3 6" id="KW-0801">TPQ</keyword>
<keyword evidence="2 7" id="KW-0479">Metal-binding</keyword>
<evidence type="ECO:0000313" key="12">
    <source>
        <dbReference type="EMBL" id="CAC5425840.1"/>
    </source>
</evidence>